<dbReference type="Proteomes" id="UP000078507">
    <property type="component" value="Unassembled WGS sequence"/>
</dbReference>
<dbReference type="EMBL" id="LNQB01000081">
    <property type="protein sequence ID" value="OAP43060.1"/>
    <property type="molecule type" value="Genomic_DNA"/>
</dbReference>
<protein>
    <submittedName>
        <fullName evidence="2">Uncharacterized protein</fullName>
    </submittedName>
</protein>
<organism evidence="2 3">
    <name type="scientific">Sinorhizobium saheli</name>
    <dbReference type="NCBI Taxonomy" id="36856"/>
    <lineage>
        <taxon>Bacteria</taxon>
        <taxon>Pseudomonadati</taxon>
        <taxon>Pseudomonadota</taxon>
        <taxon>Alphaproteobacteria</taxon>
        <taxon>Hyphomicrobiales</taxon>
        <taxon>Rhizobiaceae</taxon>
        <taxon>Sinorhizobium/Ensifer group</taxon>
        <taxon>Sinorhizobium</taxon>
    </lineage>
</organism>
<proteinExistence type="predicted"/>
<evidence type="ECO:0000313" key="3">
    <source>
        <dbReference type="Proteomes" id="UP000078507"/>
    </source>
</evidence>
<comment type="caution">
    <text evidence="2">The sequence shown here is derived from an EMBL/GenBank/DDBJ whole genome shotgun (WGS) entry which is preliminary data.</text>
</comment>
<feature type="region of interest" description="Disordered" evidence="1">
    <location>
        <begin position="185"/>
        <end position="232"/>
    </location>
</feature>
<reference evidence="2 3" key="1">
    <citation type="submission" date="2015-11" db="EMBL/GenBank/DDBJ databases">
        <title>Ensifer anhuiense sp. nov., an effective nitrogen fixation bacterium with Glycine soja.</title>
        <authorList>
            <person name="Yan H."/>
            <person name="Chen W."/>
        </authorList>
    </citation>
    <scope>NUCLEOTIDE SEQUENCE [LARGE SCALE GENOMIC DNA]</scope>
    <source>
        <strain evidence="2 3">LMG 7837</strain>
    </source>
</reference>
<evidence type="ECO:0000256" key="1">
    <source>
        <dbReference type="SAM" id="MobiDB-lite"/>
    </source>
</evidence>
<dbReference type="AlphaFoldDB" id="A0A178Y670"/>
<gene>
    <name evidence="2" type="ORF">ATB98_15545</name>
</gene>
<name>A0A178Y670_SINSA</name>
<feature type="compositionally biased region" description="Basic and acidic residues" evidence="1">
    <location>
        <begin position="211"/>
        <end position="232"/>
    </location>
</feature>
<evidence type="ECO:0000313" key="2">
    <source>
        <dbReference type="EMBL" id="OAP43060.1"/>
    </source>
</evidence>
<sequence>MQDVEMVEGDSDLNRDNALLAAREQFEAPIWALIGELEGTLSDFAKVRHVDLGDARATGSVLNGALADAAAAASLSDHGLSVDYCENGQSNKITGTLPIDGKDYTVCFELHLAGPRGGTSKAAHQFAAYDIEREPTLPGFEVEAPSDLLFFIACHLSGTGASVARAYLKFADKVDQRKIEIHRESASEATGVAEPAPVDGPSGTKVTLKKGRGDEFKHGSETDKRGDAASSS</sequence>
<accession>A0A178Y670</accession>
<keyword evidence="3" id="KW-1185">Reference proteome</keyword>